<comment type="caution">
    <text evidence="11">The sequence shown here is derived from an EMBL/GenBank/DDBJ whole genome shotgun (WGS) entry which is preliminary data.</text>
</comment>
<keyword evidence="3" id="KW-0597">Phosphoprotein</keyword>
<keyword evidence="5" id="KW-0547">Nucleotide-binding</keyword>
<dbReference type="CDD" id="cd16917">
    <property type="entry name" value="HATPase_UhpB-NarQ-NarX-like"/>
    <property type="match status" value="1"/>
</dbReference>
<gene>
    <name evidence="11" type="ORF">EKO23_09955</name>
</gene>
<keyword evidence="9" id="KW-1133">Transmembrane helix</keyword>
<feature type="transmembrane region" description="Helical" evidence="9">
    <location>
        <begin position="63"/>
        <end position="80"/>
    </location>
</feature>
<dbReference type="Gene3D" id="3.30.565.10">
    <property type="entry name" value="Histidine kinase-like ATPase, C-terminal domain"/>
    <property type="match status" value="1"/>
</dbReference>
<keyword evidence="6 11" id="KW-0418">Kinase</keyword>
<dbReference type="GO" id="GO:0005524">
    <property type="term" value="F:ATP binding"/>
    <property type="evidence" value="ECO:0007669"/>
    <property type="project" value="UniProtKB-KW"/>
</dbReference>
<comment type="catalytic activity">
    <reaction evidence="1">
        <text>ATP + protein L-histidine = ADP + protein N-phospho-L-histidine.</text>
        <dbReference type="EC" id="2.7.13.3"/>
    </reaction>
</comment>
<dbReference type="InterPro" id="IPR050482">
    <property type="entry name" value="Sensor_HK_TwoCompSys"/>
</dbReference>
<keyword evidence="8" id="KW-0902">Two-component regulatory system</keyword>
<dbReference type="Proteomes" id="UP000295198">
    <property type="component" value="Unassembled WGS sequence"/>
</dbReference>
<reference evidence="11 12" key="1">
    <citation type="submission" date="2019-01" db="EMBL/GenBank/DDBJ databases">
        <title>Nocardioides guangzhouensis sp. nov., an actinobacterium isolated from soil.</title>
        <authorList>
            <person name="Fu Y."/>
            <person name="Cai Y."/>
            <person name="Lin Z."/>
            <person name="Chen P."/>
        </authorList>
    </citation>
    <scope>NUCLEOTIDE SEQUENCE [LARGE SCALE GENOMIC DNA]</scope>
    <source>
        <strain evidence="11 12">130</strain>
    </source>
</reference>
<evidence type="ECO:0000256" key="3">
    <source>
        <dbReference type="ARBA" id="ARBA00022553"/>
    </source>
</evidence>
<dbReference type="GO" id="GO:0000155">
    <property type="term" value="F:phosphorelay sensor kinase activity"/>
    <property type="evidence" value="ECO:0007669"/>
    <property type="project" value="InterPro"/>
</dbReference>
<keyword evidence="7" id="KW-0067">ATP-binding</keyword>
<feature type="transmembrane region" description="Helical" evidence="9">
    <location>
        <begin position="131"/>
        <end position="154"/>
    </location>
</feature>
<dbReference type="SMART" id="SM00387">
    <property type="entry name" value="HATPase_c"/>
    <property type="match status" value="1"/>
</dbReference>
<keyword evidence="12" id="KW-1185">Reference proteome</keyword>
<feature type="domain" description="Histidine kinase/HSP90-like ATPase" evidence="10">
    <location>
        <begin position="285"/>
        <end position="381"/>
    </location>
</feature>
<dbReference type="EC" id="2.7.13.3" evidence="2"/>
<dbReference type="Gene3D" id="1.20.5.1930">
    <property type="match status" value="1"/>
</dbReference>
<evidence type="ECO:0000256" key="4">
    <source>
        <dbReference type="ARBA" id="ARBA00022679"/>
    </source>
</evidence>
<accession>A0A4Q4ZDZ2</accession>
<dbReference type="Pfam" id="PF23539">
    <property type="entry name" value="DUF7134"/>
    <property type="match status" value="1"/>
</dbReference>
<keyword evidence="9" id="KW-0472">Membrane</keyword>
<dbReference type="SUPFAM" id="SSF55874">
    <property type="entry name" value="ATPase domain of HSP90 chaperone/DNA topoisomerase II/histidine kinase"/>
    <property type="match status" value="1"/>
</dbReference>
<dbReference type="InterPro" id="IPR003594">
    <property type="entry name" value="HATPase_dom"/>
</dbReference>
<protein>
    <recommendedName>
        <fullName evidence="2">histidine kinase</fullName>
        <ecNumber evidence="2">2.7.13.3</ecNumber>
    </recommendedName>
</protein>
<dbReference type="InterPro" id="IPR055558">
    <property type="entry name" value="DUF7134"/>
</dbReference>
<dbReference type="InterPro" id="IPR011712">
    <property type="entry name" value="Sig_transdc_His_kin_sub3_dim/P"/>
</dbReference>
<dbReference type="Pfam" id="PF02518">
    <property type="entry name" value="HATPase_c"/>
    <property type="match status" value="1"/>
</dbReference>
<dbReference type="PANTHER" id="PTHR24421:SF10">
    <property type="entry name" value="NITRATE_NITRITE SENSOR PROTEIN NARQ"/>
    <property type="match status" value="1"/>
</dbReference>
<evidence type="ECO:0000256" key="1">
    <source>
        <dbReference type="ARBA" id="ARBA00000085"/>
    </source>
</evidence>
<evidence type="ECO:0000256" key="5">
    <source>
        <dbReference type="ARBA" id="ARBA00022741"/>
    </source>
</evidence>
<dbReference type="PANTHER" id="PTHR24421">
    <property type="entry name" value="NITRATE/NITRITE SENSOR PROTEIN NARX-RELATED"/>
    <property type="match status" value="1"/>
</dbReference>
<dbReference type="OrthoDB" id="227596at2"/>
<feature type="transmembrane region" description="Helical" evidence="9">
    <location>
        <begin position="12"/>
        <end position="32"/>
    </location>
</feature>
<organism evidence="11 12">
    <name type="scientific">Nocardioides guangzhouensis</name>
    <dbReference type="NCBI Taxonomy" id="2497878"/>
    <lineage>
        <taxon>Bacteria</taxon>
        <taxon>Bacillati</taxon>
        <taxon>Actinomycetota</taxon>
        <taxon>Actinomycetes</taxon>
        <taxon>Propionibacteriales</taxon>
        <taxon>Nocardioidaceae</taxon>
        <taxon>Nocardioides</taxon>
    </lineage>
</organism>
<evidence type="ECO:0000259" key="10">
    <source>
        <dbReference type="SMART" id="SM00387"/>
    </source>
</evidence>
<dbReference type="GO" id="GO:0046983">
    <property type="term" value="F:protein dimerization activity"/>
    <property type="evidence" value="ECO:0007669"/>
    <property type="project" value="InterPro"/>
</dbReference>
<evidence type="ECO:0000313" key="11">
    <source>
        <dbReference type="EMBL" id="RYP86267.1"/>
    </source>
</evidence>
<evidence type="ECO:0000313" key="12">
    <source>
        <dbReference type="Proteomes" id="UP000295198"/>
    </source>
</evidence>
<sequence>MAPFAGVDRRDVALAAALIVLGQVDVLVPNLFSTNVVGSRWVVSATYLVAAAAVLVRRTRPGTAFAIGMGALVTQALWVGTSEGNGSLFPALVLSYSVAVHGTRRVAIAGLCAIPVIATIREVSNPQNTTYAAVVNGLGWDLTLVAAWLLGAYVRTRRQLVAELRQRAVDSAEAAAAAERARVARELHDVLAHTLGVVVVQAEAAEEALASRPDVAAESMRSIQRTGREALVEVRRLVGVLREDEATREPVPGAAAVAALVRRVNAAGLPVELEVHGSLETLPAAPDLAVYRIVQESLTNVLKHADASHARVVIDRRPDAVSVEVMDDGPGASADRRAAHRDRGNGLRGMEERVSALGGTFSAGCTDDRGFAVRAVLSLEEPS</sequence>
<keyword evidence="4" id="KW-0808">Transferase</keyword>
<dbReference type="RefSeq" id="WP_134716754.1">
    <property type="nucleotide sequence ID" value="NZ_SDKM01000012.1"/>
</dbReference>
<dbReference type="AlphaFoldDB" id="A0A4Q4ZDZ2"/>
<dbReference type="Pfam" id="PF07730">
    <property type="entry name" value="HisKA_3"/>
    <property type="match status" value="1"/>
</dbReference>
<evidence type="ECO:0000256" key="9">
    <source>
        <dbReference type="SAM" id="Phobius"/>
    </source>
</evidence>
<feature type="transmembrane region" description="Helical" evidence="9">
    <location>
        <begin position="38"/>
        <end position="56"/>
    </location>
</feature>
<evidence type="ECO:0000256" key="6">
    <source>
        <dbReference type="ARBA" id="ARBA00022777"/>
    </source>
</evidence>
<dbReference type="InterPro" id="IPR036890">
    <property type="entry name" value="HATPase_C_sf"/>
</dbReference>
<proteinExistence type="predicted"/>
<evidence type="ECO:0000256" key="8">
    <source>
        <dbReference type="ARBA" id="ARBA00023012"/>
    </source>
</evidence>
<name>A0A4Q4ZDZ2_9ACTN</name>
<dbReference type="EMBL" id="SDKM01000012">
    <property type="protein sequence ID" value="RYP86267.1"/>
    <property type="molecule type" value="Genomic_DNA"/>
</dbReference>
<keyword evidence="9" id="KW-0812">Transmembrane</keyword>
<evidence type="ECO:0000256" key="7">
    <source>
        <dbReference type="ARBA" id="ARBA00022840"/>
    </source>
</evidence>
<dbReference type="GO" id="GO:0016020">
    <property type="term" value="C:membrane"/>
    <property type="evidence" value="ECO:0007669"/>
    <property type="project" value="InterPro"/>
</dbReference>
<evidence type="ECO:0000256" key="2">
    <source>
        <dbReference type="ARBA" id="ARBA00012438"/>
    </source>
</evidence>